<dbReference type="AlphaFoldDB" id="A0AAU9NDV7"/>
<keyword evidence="2" id="KW-1185">Reference proteome</keyword>
<evidence type="ECO:0000313" key="1">
    <source>
        <dbReference type="EMBL" id="CAH1435373.1"/>
    </source>
</evidence>
<gene>
    <name evidence="1" type="ORF">LVIROSA_LOCUS21824</name>
</gene>
<dbReference type="Proteomes" id="UP001157418">
    <property type="component" value="Unassembled WGS sequence"/>
</dbReference>
<proteinExistence type="predicted"/>
<name>A0AAU9NDV7_9ASTR</name>
<accession>A0AAU9NDV7</accession>
<dbReference type="EMBL" id="CAKMRJ010004445">
    <property type="protein sequence ID" value="CAH1435373.1"/>
    <property type="molecule type" value="Genomic_DNA"/>
</dbReference>
<sequence length="142" mass="16466">MGSHSTHIYKNTHTHRCQCTGTFTICLFHACRKNDELRKDDVDALCCLAHAHGEDFTIFIPSIHKLLIKHRLRHKEFDEIEGRLQRCRPLIVASVAAQKSIRQPHVEVISDPLSDMENDPYEDVHKQPKVYQIACCWRSFST</sequence>
<organism evidence="1 2">
    <name type="scientific">Lactuca virosa</name>
    <dbReference type="NCBI Taxonomy" id="75947"/>
    <lineage>
        <taxon>Eukaryota</taxon>
        <taxon>Viridiplantae</taxon>
        <taxon>Streptophyta</taxon>
        <taxon>Embryophyta</taxon>
        <taxon>Tracheophyta</taxon>
        <taxon>Spermatophyta</taxon>
        <taxon>Magnoliopsida</taxon>
        <taxon>eudicotyledons</taxon>
        <taxon>Gunneridae</taxon>
        <taxon>Pentapetalae</taxon>
        <taxon>asterids</taxon>
        <taxon>campanulids</taxon>
        <taxon>Asterales</taxon>
        <taxon>Asteraceae</taxon>
        <taxon>Cichorioideae</taxon>
        <taxon>Cichorieae</taxon>
        <taxon>Lactucinae</taxon>
        <taxon>Lactuca</taxon>
    </lineage>
</organism>
<protein>
    <submittedName>
        <fullName evidence="1">Uncharacterized protein</fullName>
    </submittedName>
</protein>
<comment type="caution">
    <text evidence="1">The sequence shown here is derived from an EMBL/GenBank/DDBJ whole genome shotgun (WGS) entry which is preliminary data.</text>
</comment>
<reference evidence="1 2" key="1">
    <citation type="submission" date="2022-01" db="EMBL/GenBank/DDBJ databases">
        <authorList>
            <person name="Xiong W."/>
            <person name="Schranz E."/>
        </authorList>
    </citation>
    <scope>NUCLEOTIDE SEQUENCE [LARGE SCALE GENOMIC DNA]</scope>
</reference>
<evidence type="ECO:0000313" key="2">
    <source>
        <dbReference type="Proteomes" id="UP001157418"/>
    </source>
</evidence>